<keyword evidence="3" id="KW-1185">Reference proteome</keyword>
<gene>
    <name evidence="2" type="ORF">EYF80_066144</name>
</gene>
<feature type="compositionally biased region" description="Polar residues" evidence="1">
    <location>
        <begin position="12"/>
        <end position="25"/>
    </location>
</feature>
<organism evidence="2 3">
    <name type="scientific">Liparis tanakae</name>
    <name type="common">Tanaka's snailfish</name>
    <dbReference type="NCBI Taxonomy" id="230148"/>
    <lineage>
        <taxon>Eukaryota</taxon>
        <taxon>Metazoa</taxon>
        <taxon>Chordata</taxon>
        <taxon>Craniata</taxon>
        <taxon>Vertebrata</taxon>
        <taxon>Euteleostomi</taxon>
        <taxon>Actinopterygii</taxon>
        <taxon>Neopterygii</taxon>
        <taxon>Teleostei</taxon>
        <taxon>Neoteleostei</taxon>
        <taxon>Acanthomorphata</taxon>
        <taxon>Eupercaria</taxon>
        <taxon>Perciformes</taxon>
        <taxon>Cottioidei</taxon>
        <taxon>Cottales</taxon>
        <taxon>Liparidae</taxon>
        <taxon>Liparis</taxon>
    </lineage>
</organism>
<proteinExistence type="predicted"/>
<evidence type="ECO:0000313" key="3">
    <source>
        <dbReference type="Proteomes" id="UP000314294"/>
    </source>
</evidence>
<name>A0A4Z2E528_9TELE</name>
<reference evidence="2 3" key="1">
    <citation type="submission" date="2019-03" db="EMBL/GenBank/DDBJ databases">
        <title>First draft genome of Liparis tanakae, snailfish: a comprehensive survey of snailfish specific genes.</title>
        <authorList>
            <person name="Kim W."/>
            <person name="Song I."/>
            <person name="Jeong J.-H."/>
            <person name="Kim D."/>
            <person name="Kim S."/>
            <person name="Ryu S."/>
            <person name="Song J.Y."/>
            <person name="Lee S.K."/>
        </authorList>
    </citation>
    <scope>NUCLEOTIDE SEQUENCE [LARGE SCALE GENOMIC DNA]</scope>
    <source>
        <tissue evidence="2">Muscle</tissue>
    </source>
</reference>
<dbReference type="EMBL" id="SRLO01017533">
    <property type="protein sequence ID" value="TNN23734.1"/>
    <property type="molecule type" value="Genomic_DNA"/>
</dbReference>
<accession>A0A4Z2E528</accession>
<dbReference type="AlphaFoldDB" id="A0A4Z2E528"/>
<protein>
    <submittedName>
        <fullName evidence="2">Uncharacterized protein</fullName>
    </submittedName>
</protein>
<evidence type="ECO:0000256" key="1">
    <source>
        <dbReference type="SAM" id="MobiDB-lite"/>
    </source>
</evidence>
<sequence>MTPPTPAHDSQPHSSSSHMPLASCTNGLITNTSALERAQQRKVEVEEGGLVSAVFVSQTADVTRLFAASHPFVFSARRSGIKKPFQTSSFFSKLVFFHPNRPVGGEVGSPMSTQPSVCLS</sequence>
<feature type="region of interest" description="Disordered" evidence="1">
    <location>
        <begin position="1"/>
        <end position="25"/>
    </location>
</feature>
<comment type="caution">
    <text evidence="2">The sequence shown here is derived from an EMBL/GenBank/DDBJ whole genome shotgun (WGS) entry which is preliminary data.</text>
</comment>
<dbReference type="Proteomes" id="UP000314294">
    <property type="component" value="Unassembled WGS sequence"/>
</dbReference>
<evidence type="ECO:0000313" key="2">
    <source>
        <dbReference type="EMBL" id="TNN23734.1"/>
    </source>
</evidence>